<dbReference type="InterPro" id="IPR041552">
    <property type="entry name" value="UvrA_DNA-bd"/>
</dbReference>
<feature type="zinc finger region" description="C4-type" evidence="18">
    <location>
        <begin position="761"/>
        <end position="787"/>
    </location>
</feature>
<evidence type="ECO:0000256" key="11">
    <source>
        <dbReference type="ARBA" id="ARBA00022881"/>
    </source>
</evidence>
<keyword evidence="9 18" id="KW-0862">Zinc</keyword>
<evidence type="ECO:0000256" key="6">
    <source>
        <dbReference type="ARBA" id="ARBA00022763"/>
    </source>
</evidence>
<comment type="subcellular location">
    <subcellularLocation>
        <location evidence="1 18">Cytoplasm</location>
    </subcellularLocation>
</comment>
<protein>
    <recommendedName>
        <fullName evidence="16 18">UvrABC system protein A</fullName>
        <shortName evidence="18">UvrA protein</shortName>
    </recommendedName>
    <alternativeName>
        <fullName evidence="17 18">Excinuclease ABC subunit A</fullName>
    </alternativeName>
</protein>
<evidence type="ECO:0000256" key="2">
    <source>
        <dbReference type="ARBA" id="ARBA00022490"/>
    </source>
</evidence>
<dbReference type="Gene3D" id="1.10.8.280">
    <property type="entry name" value="ABC transporter ATPase domain-like"/>
    <property type="match status" value="1"/>
</dbReference>
<evidence type="ECO:0000256" key="18">
    <source>
        <dbReference type="HAMAP-Rule" id="MF_00205"/>
    </source>
</evidence>
<dbReference type="GO" id="GO:0016787">
    <property type="term" value="F:hydrolase activity"/>
    <property type="evidence" value="ECO:0007669"/>
    <property type="project" value="UniProtKB-KW"/>
</dbReference>
<dbReference type="Pfam" id="PF17755">
    <property type="entry name" value="UvrA_DNA-bind"/>
    <property type="match status" value="1"/>
</dbReference>
<feature type="binding site" evidence="18">
    <location>
        <begin position="662"/>
        <end position="669"/>
    </location>
    <ligand>
        <name>ATP</name>
        <dbReference type="ChEBI" id="CHEBI:30616"/>
    </ligand>
</feature>
<accession>A0ABN8JVS6</accession>
<keyword evidence="2 18" id="KW-0963">Cytoplasm</keyword>
<evidence type="ECO:0000313" key="20">
    <source>
        <dbReference type="EMBL" id="CAH2401564.1"/>
    </source>
</evidence>
<evidence type="ECO:0000256" key="10">
    <source>
        <dbReference type="ARBA" id="ARBA00022840"/>
    </source>
</evidence>
<evidence type="ECO:0000256" key="1">
    <source>
        <dbReference type="ARBA" id="ARBA00004496"/>
    </source>
</evidence>
<evidence type="ECO:0000256" key="12">
    <source>
        <dbReference type="ARBA" id="ARBA00023125"/>
    </source>
</evidence>
<dbReference type="InterPro" id="IPR003439">
    <property type="entry name" value="ABC_transporter-like_ATP-bd"/>
</dbReference>
<dbReference type="Gene3D" id="3.30.190.20">
    <property type="match status" value="1"/>
</dbReference>
<evidence type="ECO:0000259" key="19">
    <source>
        <dbReference type="PROSITE" id="PS50893"/>
    </source>
</evidence>
<dbReference type="Proteomes" id="UP001152604">
    <property type="component" value="Unassembled WGS sequence"/>
</dbReference>
<dbReference type="PROSITE" id="PS00211">
    <property type="entry name" value="ABC_TRANSPORTER_1"/>
    <property type="match status" value="2"/>
</dbReference>
<dbReference type="InterPro" id="IPR017871">
    <property type="entry name" value="ABC_transporter-like_CS"/>
</dbReference>
<evidence type="ECO:0000256" key="14">
    <source>
        <dbReference type="ARBA" id="ARBA00023236"/>
    </source>
</evidence>
<feature type="domain" description="ABC transporter" evidence="19">
    <location>
        <begin position="625"/>
        <end position="958"/>
    </location>
</feature>
<evidence type="ECO:0000256" key="7">
    <source>
        <dbReference type="ARBA" id="ARBA00022769"/>
    </source>
</evidence>
<evidence type="ECO:0000256" key="9">
    <source>
        <dbReference type="ARBA" id="ARBA00022833"/>
    </source>
</evidence>
<dbReference type="Pfam" id="PF17760">
    <property type="entry name" value="UvrA_inter"/>
    <property type="match status" value="1"/>
</dbReference>
<evidence type="ECO:0000256" key="3">
    <source>
        <dbReference type="ARBA" id="ARBA00022723"/>
    </source>
</evidence>
<keyword evidence="3 18" id="KW-0479">Metal-binding</keyword>
<name>A0ABN8JVS6_9HYPH</name>
<dbReference type="InterPro" id="IPR004602">
    <property type="entry name" value="UvrA"/>
</dbReference>
<comment type="subunit">
    <text evidence="18">Forms a heterotetramer with UvrB during the search for lesions.</text>
</comment>
<dbReference type="CDD" id="cd03270">
    <property type="entry name" value="ABC_UvrA_I"/>
    <property type="match status" value="1"/>
</dbReference>
<organism evidence="20 21">
    <name type="scientific">Mesorhizobium ventifaucium</name>
    <dbReference type="NCBI Taxonomy" id="666020"/>
    <lineage>
        <taxon>Bacteria</taxon>
        <taxon>Pseudomonadati</taxon>
        <taxon>Pseudomonadota</taxon>
        <taxon>Alphaproteobacteria</taxon>
        <taxon>Hyphomicrobiales</taxon>
        <taxon>Phyllobacteriaceae</taxon>
        <taxon>Mesorhizobium</taxon>
    </lineage>
</organism>
<comment type="caution">
    <text evidence="20">The sequence shown here is derived from an EMBL/GenBank/DDBJ whole genome shotgun (WGS) entry which is preliminary data.</text>
</comment>
<sequence>MADHKYLSIRGAREHNLKNVDLDLPRDSLIVMTGLSGSGKSSLAFDTIYAEGQRRYVESLSAYARQFLEMMQKPDVDQIDGLSPAISIEQKTTSKNPRSTVGTVTEIYDYMRLLFARVGIPYSPATGLPIESQTVSQMVDRVLAVDEGTRLFILAPMVRGRKGEYRKELLELQKKGFQRVKVDGVFYEIADVPALDKKYKHDLDVVVDRVVVRGDLATRLADSIETALKLADGLAVAEFADRPLDASQTGEDSVNKSKNETHELILFSEKFACPVSGFTIPEIEPRLFSFNNPFGACPTCDGLGSQRAIDASLIVPDDNLSLRGGAVSPWAKSTSPYYVQTLEALGKAYSFKLGDKFRDLTEEAKQAILHGTGEREVTFQYDDGLRSYQTTKTFEGVIPNLERRWKETESAWMREEIERFMSATPCPACHGYRLKPEALAVKIAGKHIGEVTELSIRKADQWFTELPSALSDKQNEIAVRVLKEIRERLRFLNDVGLDYLTLSRNSGTLSGGESQRIRLASQIGSGLTGVLYVLDEPSIGLHQRDNARLLDTLKHLRDIGNTVIVVEHDEDAILHADYVVDIGPAAGIHGGHIIAQGTPQQIMASPASITGKYLSGELEVATPAVRREAKKNRRLKIVGARGNNLKNVTAEIPLGTFTAVTGVSGGGKSTFLIETLFKAASRRIMGSREHPAEHDRIEGLEFLDKVIDIDQSPIGRTPRSNPATYTGAFTPIRDWFAGLPESKARGYQPGRFSFNVKGGRCEACQGDGVIKIEMHFLPDVYVTCDVCHGKRYNRETLDVLFKGKSIADVLDMTVEEGVDFFAAVPGVRDKLETLKQVGLGYIHVGQQATTLSGGEAQRIKLAKELSRKATGKTLYILDEPTTGLHFHDVAKLLEVLHELVDQGNTVVVIEHNLEVIKTADWVLDLGPEGGDGGGELVASGTPEDIVREKRSYTGRFLRELLERRPGGKREAAE</sequence>
<dbReference type="CDD" id="cd03271">
    <property type="entry name" value="ABC_UvrA_II"/>
    <property type="match status" value="1"/>
</dbReference>
<comment type="caution">
    <text evidence="18">Lacks conserved residue(s) required for the propagation of feature annotation.</text>
</comment>
<evidence type="ECO:0000256" key="4">
    <source>
        <dbReference type="ARBA" id="ARBA00022737"/>
    </source>
</evidence>
<keyword evidence="21" id="KW-1185">Reference proteome</keyword>
<evidence type="ECO:0000256" key="16">
    <source>
        <dbReference type="ARBA" id="ARBA00039316"/>
    </source>
</evidence>
<evidence type="ECO:0000313" key="21">
    <source>
        <dbReference type="Proteomes" id="UP001152604"/>
    </source>
</evidence>
<dbReference type="InterPro" id="IPR027417">
    <property type="entry name" value="P-loop_NTPase"/>
</dbReference>
<dbReference type="HAMAP" id="MF_00205">
    <property type="entry name" value="UvrA"/>
    <property type="match status" value="1"/>
</dbReference>
<dbReference type="NCBIfam" id="TIGR00630">
    <property type="entry name" value="uvra"/>
    <property type="match status" value="1"/>
</dbReference>
<keyword evidence="12 18" id="KW-0238">DNA-binding</keyword>
<dbReference type="Gene3D" id="1.20.1580.10">
    <property type="entry name" value="ABC transporter ATPase like domain"/>
    <property type="match status" value="3"/>
</dbReference>
<dbReference type="InterPro" id="IPR041102">
    <property type="entry name" value="UvrA_inter"/>
</dbReference>
<dbReference type="PANTHER" id="PTHR43152">
    <property type="entry name" value="UVRABC SYSTEM PROTEIN A"/>
    <property type="match status" value="1"/>
</dbReference>
<keyword evidence="6 18" id="KW-0227">DNA damage</keyword>
<keyword evidence="13 18" id="KW-0234">DNA repair</keyword>
<dbReference type="SUPFAM" id="SSF52540">
    <property type="entry name" value="P-loop containing nucleoside triphosphate hydrolases"/>
    <property type="match status" value="2"/>
</dbReference>
<evidence type="ECO:0000256" key="8">
    <source>
        <dbReference type="ARBA" id="ARBA00022771"/>
    </source>
</evidence>
<comment type="similarity">
    <text evidence="15 18">Belongs to the ABC transporter superfamily. UvrA family.</text>
</comment>
<dbReference type="Pfam" id="PF00005">
    <property type="entry name" value="ABC_tran"/>
    <property type="match status" value="1"/>
</dbReference>
<dbReference type="PROSITE" id="PS50893">
    <property type="entry name" value="ABC_TRANSPORTER_2"/>
    <property type="match status" value="1"/>
</dbReference>
<dbReference type="NCBIfam" id="NF001503">
    <property type="entry name" value="PRK00349.1"/>
    <property type="match status" value="1"/>
</dbReference>
<keyword evidence="10 18" id="KW-0067">ATP-binding</keyword>
<proteinExistence type="inferred from homology"/>
<reference evidence="20" key="1">
    <citation type="submission" date="2022-03" db="EMBL/GenBank/DDBJ databases">
        <authorList>
            <person name="Brunel B."/>
        </authorList>
    </citation>
    <scope>NUCLEOTIDE SEQUENCE</scope>
    <source>
        <strain evidence="20">STM4922sample</strain>
    </source>
</reference>
<dbReference type="Gene3D" id="3.40.50.300">
    <property type="entry name" value="P-loop containing nucleotide triphosphate hydrolases"/>
    <property type="match status" value="3"/>
</dbReference>
<evidence type="ECO:0000256" key="13">
    <source>
        <dbReference type="ARBA" id="ARBA00023204"/>
    </source>
</evidence>
<feature type="binding site" evidence="18">
    <location>
        <begin position="34"/>
        <end position="41"/>
    </location>
    <ligand>
        <name>ATP</name>
        <dbReference type="ChEBI" id="CHEBI:30616"/>
    </ligand>
</feature>
<dbReference type="PANTHER" id="PTHR43152:SF3">
    <property type="entry name" value="UVRABC SYSTEM PROTEIN A"/>
    <property type="match status" value="1"/>
</dbReference>
<keyword evidence="14 18" id="KW-0742">SOS response</keyword>
<dbReference type="EMBL" id="CAKXZS010000023">
    <property type="protein sequence ID" value="CAH2401564.1"/>
    <property type="molecule type" value="Genomic_DNA"/>
</dbReference>
<keyword evidence="8 18" id="KW-0863">Zinc-finger</keyword>
<dbReference type="RefSeq" id="WP_254025920.1">
    <property type="nucleotide sequence ID" value="NZ_CAKXZS010000023.1"/>
</dbReference>
<evidence type="ECO:0000256" key="17">
    <source>
        <dbReference type="ARBA" id="ARBA00042156"/>
    </source>
</evidence>
<keyword evidence="20" id="KW-0378">Hydrolase</keyword>
<keyword evidence="5 18" id="KW-0547">Nucleotide-binding</keyword>
<evidence type="ECO:0000256" key="5">
    <source>
        <dbReference type="ARBA" id="ARBA00022741"/>
    </source>
</evidence>
<keyword evidence="4 18" id="KW-0677">Repeat</keyword>
<evidence type="ECO:0000256" key="15">
    <source>
        <dbReference type="ARBA" id="ARBA00038000"/>
    </source>
</evidence>
<keyword evidence="7 18" id="KW-0228">DNA excision</keyword>
<comment type="function">
    <text evidence="18">The UvrABC repair system catalyzes the recognition and processing of DNA lesions. UvrA is an ATPase and a DNA-binding protein. A damage recognition complex composed of 2 UvrA and 2 UvrB subunits scans DNA for abnormalities. When the presence of a lesion has been verified by UvrB, the UvrA molecules dissociate.</text>
</comment>
<gene>
    <name evidence="18 20" type="primary">uvrA</name>
    <name evidence="20" type="ORF">MES4922_30162</name>
</gene>
<keyword evidence="11 18" id="KW-0267">Excision nuclease</keyword>